<feature type="compositionally biased region" description="Polar residues" evidence="1">
    <location>
        <begin position="208"/>
        <end position="231"/>
    </location>
</feature>
<evidence type="ECO:0000256" key="1">
    <source>
        <dbReference type="SAM" id="MobiDB-lite"/>
    </source>
</evidence>
<comment type="caution">
    <text evidence="2">The sequence shown here is derived from an EMBL/GenBank/DDBJ whole genome shotgun (WGS) entry which is preliminary data.</text>
</comment>
<feature type="compositionally biased region" description="Polar residues" evidence="1">
    <location>
        <begin position="90"/>
        <end position="101"/>
    </location>
</feature>
<dbReference type="Proteomes" id="UP001316803">
    <property type="component" value="Unassembled WGS sequence"/>
</dbReference>
<gene>
    <name evidence="2" type="ORF">OHC33_010681</name>
</gene>
<name>A0AAN8IHN9_9EURO</name>
<sequence>METIPVMSHNDAIVNIKFDHPDIQAIHDYHWKREGVLRDDLMVMYQMMLDIGIFETDKEYFAKRSGNGDDSTPSATSEEPTESAERTSPAQSEQPTQSAEQETFIWPEEQEELGEHLKSQQHSLLNIHLETVDPAIPPDAPYPLFGEPPGPDTTSMESTPQLHPRIDSRSPTIVGSPAPTGPTYIDSPDTPALVNRDDCGTMEDARSPTVSAGTSSSHTIQNDPPMSSVRSAPSVHSVPIALSTSTTKAPVIALPRQNLPAPAADPAQPTSIRTNPPSTQPPPFIPTIDITTVTRTELIRAHGIIEHYAHELIRTGRITRDRRANSDTLRRLLADVAFSGQLTHEMLRSVLIAGSVMGLRRLERRW</sequence>
<feature type="region of interest" description="Disordered" evidence="1">
    <location>
        <begin position="151"/>
        <end position="190"/>
    </location>
</feature>
<accession>A0AAN8IHN9</accession>
<protein>
    <submittedName>
        <fullName evidence="2">Uncharacterized protein</fullName>
    </submittedName>
</protein>
<reference evidence="2 3" key="1">
    <citation type="submission" date="2022-12" db="EMBL/GenBank/DDBJ databases">
        <title>Genomic features and morphological characterization of a novel Knufia sp. strain isolated from spacecraft assembly facility.</title>
        <authorList>
            <person name="Teixeira M."/>
            <person name="Chander A.M."/>
            <person name="Stajich J.E."/>
            <person name="Venkateswaran K."/>
        </authorList>
    </citation>
    <scope>NUCLEOTIDE SEQUENCE [LARGE SCALE GENOMIC DNA]</scope>
    <source>
        <strain evidence="2 3">FJI-L2-BK-P2</strain>
    </source>
</reference>
<keyword evidence="3" id="KW-1185">Reference proteome</keyword>
<feature type="region of interest" description="Disordered" evidence="1">
    <location>
        <begin position="204"/>
        <end position="232"/>
    </location>
</feature>
<organism evidence="2 3">
    <name type="scientific">Knufia fluminis</name>
    <dbReference type="NCBI Taxonomy" id="191047"/>
    <lineage>
        <taxon>Eukaryota</taxon>
        <taxon>Fungi</taxon>
        <taxon>Dikarya</taxon>
        <taxon>Ascomycota</taxon>
        <taxon>Pezizomycotina</taxon>
        <taxon>Eurotiomycetes</taxon>
        <taxon>Chaetothyriomycetidae</taxon>
        <taxon>Chaetothyriales</taxon>
        <taxon>Trichomeriaceae</taxon>
        <taxon>Knufia</taxon>
    </lineage>
</organism>
<dbReference type="EMBL" id="JAKLMC020000050">
    <property type="protein sequence ID" value="KAK5948247.1"/>
    <property type="molecule type" value="Genomic_DNA"/>
</dbReference>
<feature type="region of interest" description="Disordered" evidence="1">
    <location>
        <begin position="259"/>
        <end position="283"/>
    </location>
</feature>
<feature type="compositionally biased region" description="Polar residues" evidence="1">
    <location>
        <begin position="152"/>
        <end position="161"/>
    </location>
</feature>
<feature type="region of interest" description="Disordered" evidence="1">
    <location>
        <begin position="64"/>
        <end position="101"/>
    </location>
</feature>
<proteinExistence type="predicted"/>
<evidence type="ECO:0000313" key="2">
    <source>
        <dbReference type="EMBL" id="KAK5948247.1"/>
    </source>
</evidence>
<evidence type="ECO:0000313" key="3">
    <source>
        <dbReference type="Proteomes" id="UP001316803"/>
    </source>
</evidence>
<dbReference type="AlphaFoldDB" id="A0AAN8IHN9"/>